<feature type="chain" id="PRO_5047359844" evidence="4">
    <location>
        <begin position="27"/>
        <end position="245"/>
    </location>
</feature>
<dbReference type="PROSITE" id="PS50088">
    <property type="entry name" value="ANK_REPEAT"/>
    <property type="match status" value="3"/>
</dbReference>
<dbReference type="SUPFAM" id="SSF48403">
    <property type="entry name" value="Ankyrin repeat"/>
    <property type="match status" value="1"/>
</dbReference>
<protein>
    <submittedName>
        <fullName evidence="5">Uncharacterized protein</fullName>
    </submittedName>
</protein>
<dbReference type="Gene3D" id="1.25.40.20">
    <property type="entry name" value="Ankyrin repeat-containing domain"/>
    <property type="match status" value="2"/>
</dbReference>
<dbReference type="InterPro" id="IPR002110">
    <property type="entry name" value="Ankyrin_rpt"/>
</dbReference>
<name>A0ABP0IHA1_9DINO</name>
<comment type="caution">
    <text evidence="5">The sequence shown here is derived from an EMBL/GenBank/DDBJ whole genome shotgun (WGS) entry which is preliminary data.</text>
</comment>
<evidence type="ECO:0000313" key="6">
    <source>
        <dbReference type="Proteomes" id="UP001642484"/>
    </source>
</evidence>
<proteinExistence type="predicted"/>
<dbReference type="PANTHER" id="PTHR24173">
    <property type="entry name" value="ANKYRIN REPEAT CONTAINING"/>
    <property type="match status" value="1"/>
</dbReference>
<dbReference type="SMART" id="SM00248">
    <property type="entry name" value="ANK"/>
    <property type="match status" value="5"/>
</dbReference>
<evidence type="ECO:0000256" key="4">
    <source>
        <dbReference type="SAM" id="SignalP"/>
    </source>
</evidence>
<feature type="repeat" description="ANK" evidence="3">
    <location>
        <begin position="36"/>
        <end position="68"/>
    </location>
</feature>
<evidence type="ECO:0000256" key="3">
    <source>
        <dbReference type="PROSITE-ProRule" id="PRU00023"/>
    </source>
</evidence>
<keyword evidence="4" id="KW-0732">Signal</keyword>
<organism evidence="5 6">
    <name type="scientific">Durusdinium trenchii</name>
    <dbReference type="NCBI Taxonomy" id="1381693"/>
    <lineage>
        <taxon>Eukaryota</taxon>
        <taxon>Sar</taxon>
        <taxon>Alveolata</taxon>
        <taxon>Dinophyceae</taxon>
        <taxon>Suessiales</taxon>
        <taxon>Symbiodiniaceae</taxon>
        <taxon>Durusdinium</taxon>
    </lineage>
</organism>
<gene>
    <name evidence="5" type="ORF">CCMP2556_LOCUS6456</name>
</gene>
<dbReference type="Pfam" id="PF00023">
    <property type="entry name" value="Ank"/>
    <property type="match status" value="2"/>
</dbReference>
<reference evidence="5 6" key="1">
    <citation type="submission" date="2024-02" db="EMBL/GenBank/DDBJ databases">
        <authorList>
            <person name="Chen Y."/>
            <person name="Shah S."/>
            <person name="Dougan E. K."/>
            <person name="Thang M."/>
            <person name="Chan C."/>
        </authorList>
    </citation>
    <scope>NUCLEOTIDE SEQUENCE [LARGE SCALE GENOMIC DNA]</scope>
</reference>
<dbReference type="PANTHER" id="PTHR24173:SF74">
    <property type="entry name" value="ANKYRIN REPEAT DOMAIN-CONTAINING PROTEIN 16"/>
    <property type="match status" value="1"/>
</dbReference>
<keyword evidence="2 3" id="KW-0040">ANK repeat</keyword>
<dbReference type="Proteomes" id="UP001642484">
    <property type="component" value="Unassembled WGS sequence"/>
</dbReference>
<dbReference type="Pfam" id="PF12796">
    <property type="entry name" value="Ank_2"/>
    <property type="match status" value="1"/>
</dbReference>
<sequence>MKMKERCTWQRALIMWRFCACCWTLALPATRPHQTGGETALILAARRGFVESARCLLKSGATRDHARTDRGATALHYAAGGGHLEFVILLVEHQASVDLEMTGLSAGMTAAHVASAAGRVEVLRWLLQNGATKALSPTPMSGLHMAADCSRLEVAHLLVEHLVGHRATLDGTMACGETALHLAAASGSVDIVWTEGTMEIEQCSGRLEWLDPMPREALETVLKSSLFPCGMDVCADQSGLPIDII</sequence>
<accession>A0ABP0IHA1</accession>
<keyword evidence="1" id="KW-0677">Repeat</keyword>
<evidence type="ECO:0000256" key="2">
    <source>
        <dbReference type="ARBA" id="ARBA00023043"/>
    </source>
</evidence>
<dbReference type="InterPro" id="IPR036770">
    <property type="entry name" value="Ankyrin_rpt-contain_sf"/>
</dbReference>
<keyword evidence="6" id="KW-1185">Reference proteome</keyword>
<feature type="repeat" description="ANK" evidence="3">
    <location>
        <begin position="70"/>
        <end position="102"/>
    </location>
</feature>
<dbReference type="PROSITE" id="PS50297">
    <property type="entry name" value="ANK_REP_REGION"/>
    <property type="match status" value="2"/>
</dbReference>
<evidence type="ECO:0000313" key="5">
    <source>
        <dbReference type="EMBL" id="CAK9001417.1"/>
    </source>
</evidence>
<feature type="repeat" description="ANK" evidence="3">
    <location>
        <begin position="106"/>
        <end position="131"/>
    </location>
</feature>
<feature type="signal peptide" evidence="4">
    <location>
        <begin position="1"/>
        <end position="26"/>
    </location>
</feature>
<evidence type="ECO:0000256" key="1">
    <source>
        <dbReference type="ARBA" id="ARBA00022737"/>
    </source>
</evidence>
<dbReference type="EMBL" id="CAXAMN010002803">
    <property type="protein sequence ID" value="CAK9001417.1"/>
    <property type="molecule type" value="Genomic_DNA"/>
</dbReference>